<evidence type="ECO:0000256" key="4">
    <source>
        <dbReference type="ARBA" id="ARBA00022729"/>
    </source>
</evidence>
<evidence type="ECO:0000256" key="5">
    <source>
        <dbReference type="ARBA" id="ARBA00022801"/>
    </source>
</evidence>
<evidence type="ECO:0000256" key="3">
    <source>
        <dbReference type="ARBA" id="ARBA00022723"/>
    </source>
</evidence>
<comment type="cofactor">
    <cofactor evidence="1">
        <name>Ca(2+)</name>
        <dbReference type="ChEBI" id="CHEBI:29108"/>
    </cofactor>
</comment>
<keyword evidence="7" id="KW-0472">Membrane</keyword>
<feature type="chain" id="PRO_5024915205" description="Sulfatase N-terminal domain-containing protein" evidence="8">
    <location>
        <begin position="28"/>
        <end position="537"/>
    </location>
</feature>
<evidence type="ECO:0000256" key="8">
    <source>
        <dbReference type="SAM" id="SignalP"/>
    </source>
</evidence>
<keyword evidence="11" id="KW-1185">Reference proteome</keyword>
<proteinExistence type="inferred from homology"/>
<keyword evidence="5" id="KW-0378">Hydrolase</keyword>
<dbReference type="KEGG" id="halc:EY643_10695"/>
<keyword evidence="7" id="KW-1133">Transmembrane helix</keyword>
<feature type="transmembrane region" description="Helical" evidence="7">
    <location>
        <begin position="502"/>
        <end position="532"/>
    </location>
</feature>
<dbReference type="SUPFAM" id="SSF53649">
    <property type="entry name" value="Alkaline phosphatase-like"/>
    <property type="match status" value="1"/>
</dbReference>
<sequence length="537" mass="58977">MGMNSKTLTTNAISLCFLGLLAMTCSASDQRPNVLMIIVDDLAPVGTSFGGPVSLPSLEALAQRGISFNNNYANVPVCGASRASMMSGLAPTSTRFLTFDSQLDQDAPGTPSLPAFFREQGWHTAASGKIFDVIADSQDSWSEPVWSPESQWHGKKPDHRGEHLQAAYLEPFTSNRFPYAEKLAVEDDAYPDGQVASKAIADLQRLAKRDEPFFLAVGFRKPHLPFNAPDRYWVEESSVDSLPPTWGQTDTNVPLEFAGHPSLELRMQYDALPLFGEPDAAEAADIVAAYHAAARYADAQVGRVLLALQESDAANQTIVVVMGDHGFMLGHYQMWTKHALFEPALRTPLIIADPRLSGSASVSAVTDLLDVYPTLVDLAGLQLPDHLDGKTLRPLLENPSLTERTDKTASISRWLNGESVRDHQYRYTRWFDEDNNTLAEMLFDLWNDPIETNNLAGELLVSDKVEQLRDQLLENRQGPVWSEALDAMVSQMKLITSPAGNIIIAAIAYPMIAGLIALALLGGIAWLTWLGLRSRSR</sequence>
<evidence type="ECO:0000256" key="7">
    <source>
        <dbReference type="SAM" id="Phobius"/>
    </source>
</evidence>
<evidence type="ECO:0000313" key="10">
    <source>
        <dbReference type="EMBL" id="QFU76093.1"/>
    </source>
</evidence>
<dbReference type="GO" id="GO:0004423">
    <property type="term" value="F:iduronate-2-sulfatase activity"/>
    <property type="evidence" value="ECO:0007669"/>
    <property type="project" value="InterPro"/>
</dbReference>
<keyword evidence="3" id="KW-0479">Metal-binding</keyword>
<organism evidence="10 11">
    <name type="scientific">Halioglobus maricola</name>
    <dbReference type="NCBI Taxonomy" id="2601894"/>
    <lineage>
        <taxon>Bacteria</taxon>
        <taxon>Pseudomonadati</taxon>
        <taxon>Pseudomonadota</taxon>
        <taxon>Gammaproteobacteria</taxon>
        <taxon>Cellvibrionales</taxon>
        <taxon>Halieaceae</taxon>
        <taxon>Halioglobus</taxon>
    </lineage>
</organism>
<dbReference type="PANTHER" id="PTHR45953:SF1">
    <property type="entry name" value="IDURONATE 2-SULFATASE"/>
    <property type="match status" value="1"/>
</dbReference>
<reference evidence="10 11" key="1">
    <citation type="submission" date="2019-02" db="EMBL/GenBank/DDBJ databases">
        <authorList>
            <person name="Li S.-H."/>
        </authorList>
    </citation>
    <scope>NUCLEOTIDE SEQUENCE [LARGE SCALE GENOMIC DNA]</scope>
    <source>
        <strain evidence="10 11">IMCC14385</strain>
    </source>
</reference>
<keyword evidence="6" id="KW-0106">Calcium</keyword>
<dbReference type="InterPro" id="IPR000917">
    <property type="entry name" value="Sulfatase_N"/>
</dbReference>
<dbReference type="GO" id="GO:0046872">
    <property type="term" value="F:metal ion binding"/>
    <property type="evidence" value="ECO:0007669"/>
    <property type="project" value="UniProtKB-KW"/>
</dbReference>
<accession>A0A5P9NJN6</accession>
<dbReference type="GO" id="GO:0005737">
    <property type="term" value="C:cytoplasm"/>
    <property type="evidence" value="ECO:0007669"/>
    <property type="project" value="TreeGrafter"/>
</dbReference>
<evidence type="ECO:0000256" key="6">
    <source>
        <dbReference type="ARBA" id="ARBA00022837"/>
    </source>
</evidence>
<dbReference type="Pfam" id="PF00884">
    <property type="entry name" value="Sulfatase"/>
    <property type="match status" value="1"/>
</dbReference>
<dbReference type="InterPro" id="IPR017850">
    <property type="entry name" value="Alkaline_phosphatase_core_sf"/>
</dbReference>
<keyword evidence="7" id="KW-0812">Transmembrane</keyword>
<gene>
    <name evidence="10" type="ORF">EY643_10695</name>
</gene>
<dbReference type="PANTHER" id="PTHR45953">
    <property type="entry name" value="IDURONATE 2-SULFATASE"/>
    <property type="match status" value="1"/>
</dbReference>
<name>A0A5P9NJN6_9GAMM</name>
<protein>
    <recommendedName>
        <fullName evidence="9">Sulfatase N-terminal domain-containing protein</fullName>
    </recommendedName>
</protein>
<evidence type="ECO:0000256" key="2">
    <source>
        <dbReference type="ARBA" id="ARBA00008779"/>
    </source>
</evidence>
<dbReference type="AlphaFoldDB" id="A0A5P9NJN6"/>
<evidence type="ECO:0000256" key="1">
    <source>
        <dbReference type="ARBA" id="ARBA00001913"/>
    </source>
</evidence>
<feature type="domain" description="Sulfatase N-terminal" evidence="9">
    <location>
        <begin position="32"/>
        <end position="380"/>
    </location>
</feature>
<feature type="signal peptide" evidence="8">
    <location>
        <begin position="1"/>
        <end position="27"/>
    </location>
</feature>
<dbReference type="OrthoDB" id="9803751at2"/>
<keyword evidence="4 8" id="KW-0732">Signal</keyword>
<dbReference type="InterPro" id="IPR035874">
    <property type="entry name" value="IDS"/>
</dbReference>
<dbReference type="CDD" id="cd16030">
    <property type="entry name" value="iduronate-2-sulfatase"/>
    <property type="match status" value="1"/>
</dbReference>
<dbReference type="EMBL" id="CP036422">
    <property type="protein sequence ID" value="QFU76093.1"/>
    <property type="molecule type" value="Genomic_DNA"/>
</dbReference>
<evidence type="ECO:0000313" key="11">
    <source>
        <dbReference type="Proteomes" id="UP000326287"/>
    </source>
</evidence>
<dbReference type="Gene3D" id="3.40.720.10">
    <property type="entry name" value="Alkaline Phosphatase, subunit A"/>
    <property type="match status" value="1"/>
</dbReference>
<evidence type="ECO:0000259" key="9">
    <source>
        <dbReference type="Pfam" id="PF00884"/>
    </source>
</evidence>
<dbReference type="Proteomes" id="UP000326287">
    <property type="component" value="Chromosome"/>
</dbReference>
<comment type="similarity">
    <text evidence="2">Belongs to the sulfatase family.</text>
</comment>